<comment type="similarity">
    <text evidence="1">Belongs to the histone H2B family.</text>
</comment>
<reference evidence="2" key="3">
    <citation type="submission" date="2025-09" db="UniProtKB">
        <authorList>
            <consortium name="Ensembl"/>
        </authorList>
    </citation>
    <scope>IDENTIFICATION</scope>
</reference>
<dbReference type="Gene3D" id="1.10.20.10">
    <property type="entry name" value="Histone, subunit A"/>
    <property type="match status" value="1"/>
</dbReference>
<accession>A0A3P8X2S5</accession>
<sequence length="112" mass="12684">VVEKAKPLSRRFKKKTIHKNVSYLAFTLSDREELSVRSVKQTSFTLFSFPDTGISSKDMSIVNSFVNDVFERITSVCWLITTNDPPTRPGSSRPLSVCCVWTRAVTKYTSSK</sequence>
<dbReference type="PRINTS" id="PR00621">
    <property type="entry name" value="HISTONEH2B"/>
</dbReference>
<dbReference type="GO" id="GO:0046982">
    <property type="term" value="F:protein heterodimerization activity"/>
    <property type="evidence" value="ECO:0007669"/>
    <property type="project" value="InterPro"/>
</dbReference>
<name>A0A3P8X2S5_CYNSE</name>
<dbReference type="GO" id="GO:0030527">
    <property type="term" value="F:structural constituent of chromatin"/>
    <property type="evidence" value="ECO:0007669"/>
    <property type="project" value="InterPro"/>
</dbReference>
<keyword evidence="3" id="KW-1185">Reference proteome</keyword>
<organism evidence="2 3">
    <name type="scientific">Cynoglossus semilaevis</name>
    <name type="common">Tongue sole</name>
    <dbReference type="NCBI Taxonomy" id="244447"/>
    <lineage>
        <taxon>Eukaryota</taxon>
        <taxon>Metazoa</taxon>
        <taxon>Chordata</taxon>
        <taxon>Craniata</taxon>
        <taxon>Vertebrata</taxon>
        <taxon>Euteleostomi</taxon>
        <taxon>Actinopterygii</taxon>
        <taxon>Neopterygii</taxon>
        <taxon>Teleostei</taxon>
        <taxon>Neoteleostei</taxon>
        <taxon>Acanthomorphata</taxon>
        <taxon>Carangaria</taxon>
        <taxon>Pleuronectiformes</taxon>
        <taxon>Pleuronectoidei</taxon>
        <taxon>Cynoglossidae</taxon>
        <taxon>Cynoglossinae</taxon>
        <taxon>Cynoglossus</taxon>
    </lineage>
</organism>
<proteinExistence type="inferred from homology"/>
<dbReference type="SUPFAM" id="SSF47113">
    <property type="entry name" value="Histone-fold"/>
    <property type="match status" value="1"/>
</dbReference>
<dbReference type="GO" id="GO:0003677">
    <property type="term" value="F:DNA binding"/>
    <property type="evidence" value="ECO:0007669"/>
    <property type="project" value="InterPro"/>
</dbReference>
<dbReference type="InterPro" id="IPR000558">
    <property type="entry name" value="Histone_H2B"/>
</dbReference>
<dbReference type="SMART" id="SM00427">
    <property type="entry name" value="H2B"/>
    <property type="match status" value="1"/>
</dbReference>
<evidence type="ECO:0000313" key="3">
    <source>
        <dbReference type="Proteomes" id="UP000265120"/>
    </source>
</evidence>
<dbReference type="GO" id="GO:0000786">
    <property type="term" value="C:nucleosome"/>
    <property type="evidence" value="ECO:0007669"/>
    <property type="project" value="InterPro"/>
</dbReference>
<reference evidence="2 3" key="1">
    <citation type="journal article" date="2014" name="Nat. Genet.">
        <title>Whole-genome sequence of a flatfish provides insights into ZW sex chromosome evolution and adaptation to a benthic lifestyle.</title>
        <authorList>
            <person name="Chen S."/>
            <person name="Zhang G."/>
            <person name="Shao C."/>
            <person name="Huang Q."/>
            <person name="Liu G."/>
            <person name="Zhang P."/>
            <person name="Song W."/>
            <person name="An N."/>
            <person name="Chalopin D."/>
            <person name="Volff J.N."/>
            <person name="Hong Y."/>
            <person name="Li Q."/>
            <person name="Sha Z."/>
            <person name="Zhou H."/>
            <person name="Xie M."/>
            <person name="Yu Q."/>
            <person name="Liu Y."/>
            <person name="Xiang H."/>
            <person name="Wang N."/>
            <person name="Wu K."/>
            <person name="Yang C."/>
            <person name="Zhou Q."/>
            <person name="Liao X."/>
            <person name="Yang L."/>
            <person name="Hu Q."/>
            <person name="Zhang J."/>
            <person name="Meng L."/>
            <person name="Jin L."/>
            <person name="Tian Y."/>
            <person name="Lian J."/>
            <person name="Yang J."/>
            <person name="Miao G."/>
            <person name="Liu S."/>
            <person name="Liang Z."/>
            <person name="Yan F."/>
            <person name="Li Y."/>
            <person name="Sun B."/>
            <person name="Zhang H."/>
            <person name="Zhang J."/>
            <person name="Zhu Y."/>
            <person name="Du M."/>
            <person name="Zhao Y."/>
            <person name="Schartl M."/>
            <person name="Tang Q."/>
            <person name="Wang J."/>
        </authorList>
    </citation>
    <scope>NUCLEOTIDE SEQUENCE</scope>
</reference>
<protein>
    <submittedName>
        <fullName evidence="2">Uncharacterized protein</fullName>
    </submittedName>
</protein>
<dbReference type="Ensembl" id="ENSCSET00000031667.1">
    <property type="protein sequence ID" value="ENSCSEP00000031260.1"/>
    <property type="gene ID" value="ENSCSEG00000020012.1"/>
</dbReference>
<dbReference type="InParanoid" id="A0A3P8X2S5"/>
<dbReference type="Proteomes" id="UP000265120">
    <property type="component" value="Chromosome 8"/>
</dbReference>
<evidence type="ECO:0000313" key="2">
    <source>
        <dbReference type="Ensembl" id="ENSCSEP00000031260.1"/>
    </source>
</evidence>
<dbReference type="InterPro" id="IPR009072">
    <property type="entry name" value="Histone-fold"/>
</dbReference>
<dbReference type="STRING" id="244447.ENSCSEP00000031260"/>
<reference evidence="2" key="2">
    <citation type="submission" date="2025-08" db="UniProtKB">
        <authorList>
            <consortium name="Ensembl"/>
        </authorList>
    </citation>
    <scope>IDENTIFICATION</scope>
</reference>
<evidence type="ECO:0000256" key="1">
    <source>
        <dbReference type="ARBA" id="ARBA00006846"/>
    </source>
</evidence>
<dbReference type="AlphaFoldDB" id="A0A3P8X2S5"/>